<dbReference type="AlphaFoldDB" id="A0A165UBF8"/>
<dbReference type="Proteomes" id="UP000076761">
    <property type="component" value="Unassembled WGS sequence"/>
</dbReference>
<dbReference type="EMBL" id="KV425560">
    <property type="protein sequence ID" value="KZT27911.1"/>
    <property type="molecule type" value="Genomic_DNA"/>
</dbReference>
<evidence type="ECO:0000313" key="2">
    <source>
        <dbReference type="EMBL" id="KZT27911.1"/>
    </source>
</evidence>
<gene>
    <name evidence="2" type="ORF">NEOLEDRAFT_1130410</name>
</gene>
<proteinExistence type="predicted"/>
<feature type="compositionally biased region" description="Polar residues" evidence="1">
    <location>
        <begin position="143"/>
        <end position="157"/>
    </location>
</feature>
<feature type="region of interest" description="Disordered" evidence="1">
    <location>
        <begin position="73"/>
        <end position="111"/>
    </location>
</feature>
<evidence type="ECO:0000313" key="3">
    <source>
        <dbReference type="Proteomes" id="UP000076761"/>
    </source>
</evidence>
<feature type="region of interest" description="Disordered" evidence="1">
    <location>
        <begin position="1"/>
        <end position="44"/>
    </location>
</feature>
<feature type="region of interest" description="Disordered" evidence="1">
    <location>
        <begin position="206"/>
        <end position="295"/>
    </location>
</feature>
<reference evidence="2 3" key="1">
    <citation type="journal article" date="2016" name="Mol. Biol. Evol.">
        <title>Comparative Genomics of Early-Diverging Mushroom-Forming Fungi Provides Insights into the Origins of Lignocellulose Decay Capabilities.</title>
        <authorList>
            <person name="Nagy L.G."/>
            <person name="Riley R."/>
            <person name="Tritt A."/>
            <person name="Adam C."/>
            <person name="Daum C."/>
            <person name="Floudas D."/>
            <person name="Sun H."/>
            <person name="Yadav J.S."/>
            <person name="Pangilinan J."/>
            <person name="Larsson K.H."/>
            <person name="Matsuura K."/>
            <person name="Barry K."/>
            <person name="Labutti K."/>
            <person name="Kuo R."/>
            <person name="Ohm R.A."/>
            <person name="Bhattacharya S.S."/>
            <person name="Shirouzu T."/>
            <person name="Yoshinaga Y."/>
            <person name="Martin F.M."/>
            <person name="Grigoriev I.V."/>
            <person name="Hibbett D.S."/>
        </authorList>
    </citation>
    <scope>NUCLEOTIDE SEQUENCE [LARGE SCALE GENOMIC DNA]</scope>
    <source>
        <strain evidence="2 3">HHB14362 ss-1</strain>
    </source>
</reference>
<feature type="compositionally biased region" description="Low complexity" evidence="1">
    <location>
        <begin position="1"/>
        <end position="23"/>
    </location>
</feature>
<evidence type="ECO:0000256" key="1">
    <source>
        <dbReference type="SAM" id="MobiDB-lite"/>
    </source>
</evidence>
<feature type="compositionally biased region" description="Basic and acidic residues" evidence="1">
    <location>
        <begin position="318"/>
        <end position="335"/>
    </location>
</feature>
<feature type="compositionally biased region" description="Polar residues" evidence="1">
    <location>
        <begin position="206"/>
        <end position="215"/>
    </location>
</feature>
<name>A0A165UBF8_9AGAM</name>
<feature type="region of interest" description="Disordered" evidence="1">
    <location>
        <begin position="141"/>
        <end position="166"/>
    </location>
</feature>
<feature type="compositionally biased region" description="Low complexity" evidence="1">
    <location>
        <begin position="224"/>
        <end position="250"/>
    </location>
</feature>
<organism evidence="2 3">
    <name type="scientific">Neolentinus lepideus HHB14362 ss-1</name>
    <dbReference type="NCBI Taxonomy" id="1314782"/>
    <lineage>
        <taxon>Eukaryota</taxon>
        <taxon>Fungi</taxon>
        <taxon>Dikarya</taxon>
        <taxon>Basidiomycota</taxon>
        <taxon>Agaricomycotina</taxon>
        <taxon>Agaricomycetes</taxon>
        <taxon>Gloeophyllales</taxon>
        <taxon>Gloeophyllaceae</taxon>
        <taxon>Neolentinus</taxon>
    </lineage>
</organism>
<keyword evidence="3" id="KW-1185">Reference proteome</keyword>
<accession>A0A165UBF8</accession>
<protein>
    <submittedName>
        <fullName evidence="2">Uncharacterized protein</fullName>
    </submittedName>
</protein>
<dbReference type="InParanoid" id="A0A165UBF8"/>
<dbReference type="OrthoDB" id="3215907at2759"/>
<sequence>MSRSATPALSYSSSTTTLITLPPSRDDLVLPPPPTKNTLAPAERARLMRSTKKIEALLGTTPHFADLPSYSPYPSYSHSHSRSSSSSTSLLPIGQSAQLRGEEERGRLREKRMRRQGSVFEVVSSDLGSFEVVPVDLPRRSMESVSSLNTSLSVQSKSKGRSKPHPEHLVLCLETRPVEACQEDVFSLPCTPTTATILGDSIKISTPLPSTTSHRPATPLSPVSPNNFTPNSRSSSTPRSRFSTYSSGSSLLFAPISTPDTPSPVRPVYTKSSSAPITPMSARFSSKPPSPSTLQGRRKKMAKLAKQFGENVPPELVFRSDDPPKSEAPRREERAQRRRSMSVDYAMTVNTFDVSSGQVVGMGVAFSSGESWVGEWNRDIKDVQKGLRALRVR</sequence>
<feature type="region of interest" description="Disordered" evidence="1">
    <location>
        <begin position="313"/>
        <end position="339"/>
    </location>
</feature>
<feature type="compositionally biased region" description="Low complexity" evidence="1">
    <location>
        <begin position="73"/>
        <end position="89"/>
    </location>
</feature>